<dbReference type="Gene3D" id="1.10.510.10">
    <property type="entry name" value="Transferase(Phosphotransferase) domain 1"/>
    <property type="match status" value="1"/>
</dbReference>
<dbReference type="InterPro" id="IPR011009">
    <property type="entry name" value="Kinase-like_dom_sf"/>
</dbReference>
<evidence type="ECO:0000313" key="5">
    <source>
        <dbReference type="EMBL" id="CDW78849.1"/>
    </source>
</evidence>
<reference evidence="5 6" key="1">
    <citation type="submission" date="2014-06" db="EMBL/GenBank/DDBJ databases">
        <authorList>
            <person name="Swart Estienne"/>
        </authorList>
    </citation>
    <scope>NUCLEOTIDE SEQUENCE [LARGE SCALE GENOMIC DNA]</scope>
    <source>
        <strain evidence="5 6">130c</strain>
    </source>
</reference>
<protein>
    <recommendedName>
        <fullName evidence="2">Casein kinase I</fullName>
        <ecNumber evidence="1">2.7.11.1</ecNumber>
    </recommendedName>
</protein>
<feature type="compositionally biased region" description="Basic and acidic residues" evidence="3">
    <location>
        <begin position="624"/>
        <end position="633"/>
    </location>
</feature>
<keyword evidence="5" id="KW-0418">Kinase</keyword>
<feature type="region of interest" description="Disordered" evidence="3">
    <location>
        <begin position="1"/>
        <end position="26"/>
    </location>
</feature>
<dbReference type="GO" id="GO:0005524">
    <property type="term" value="F:ATP binding"/>
    <property type="evidence" value="ECO:0007669"/>
    <property type="project" value="InterPro"/>
</dbReference>
<feature type="compositionally biased region" description="Polar residues" evidence="3">
    <location>
        <begin position="587"/>
        <end position="623"/>
    </location>
</feature>
<dbReference type="EC" id="2.7.11.1" evidence="1"/>
<feature type="compositionally biased region" description="Acidic residues" evidence="3">
    <location>
        <begin position="634"/>
        <end position="647"/>
    </location>
</feature>
<dbReference type="PANTHER" id="PTHR11909">
    <property type="entry name" value="CASEIN KINASE-RELATED"/>
    <property type="match status" value="1"/>
</dbReference>
<dbReference type="PROSITE" id="PS50011">
    <property type="entry name" value="PROTEIN_KINASE_DOM"/>
    <property type="match status" value="1"/>
</dbReference>
<evidence type="ECO:0000256" key="3">
    <source>
        <dbReference type="SAM" id="MobiDB-lite"/>
    </source>
</evidence>
<feature type="region of interest" description="Disordered" evidence="3">
    <location>
        <begin position="539"/>
        <end position="572"/>
    </location>
</feature>
<evidence type="ECO:0000256" key="2">
    <source>
        <dbReference type="ARBA" id="ARBA00023860"/>
    </source>
</evidence>
<dbReference type="InParanoid" id="A0A078A9F6"/>
<dbReference type="Pfam" id="PF00069">
    <property type="entry name" value="Pkinase"/>
    <property type="match status" value="1"/>
</dbReference>
<dbReference type="SMART" id="SM00220">
    <property type="entry name" value="S_TKc"/>
    <property type="match status" value="1"/>
</dbReference>
<feature type="region of interest" description="Disordered" evidence="3">
    <location>
        <begin position="434"/>
        <end position="459"/>
    </location>
</feature>
<dbReference type="PROSITE" id="PS00108">
    <property type="entry name" value="PROTEIN_KINASE_ST"/>
    <property type="match status" value="1"/>
</dbReference>
<sequence>MESGPSKSGGIEYNIVIKPDESDQQANEPALVQVQSGFYRMETVGLKDRSRSKPAEPSNQTLLTKEKYQIESYVSQGTYGPIYFGRHGIKDFSLVLKFVYNFILLIIIMQYDQKDKTTRKQYFETEEQVLKQIKALNLKGFPTIISSGFHEEMNMKFIAVNKFDIDLETLYLKLNKTLKKTTIINIAIQLIERLEKLHGLGFVHNDVKTQNILLNYTSNLIVLGDFTMVTSGLNLDSKDSKKERSVFKGAPLFTSVNILNGKPASMKDDLESIGYIIIYLLCGQLPWIINKKQKLSQITRKQMIEDESDIQRLIHLRNPNTLCLNLDGNQQFSIYTFIIGEIGQYLHYCQNLSRLKRPDYKMLKNLLLDIRRRDDMSDNLEWYEEYMRQKLLQEKQQNVEKLQLPNQLNGTIVVNPTQASQRRPLSSYKNKLLSQDQGGIQTPSNSNNPQNMFSSQKKIQRIRRVSVQVPRLSGMGKLIEKDKEAMVIGPLGKNQKSQLKLEVIEDENIVNGNKTIIKRKVFKRKKTIKKKKTLVQKLDNQVMQNEEEKKDEQNENGQDNEIQDFEDSEEENEDKIKVNMVEEDSYHQPQSVKNSEFSGSQKQNSGFNINVSPGDTGNINQQDRQQEDNQIRIDDDEENFEDLDLGESEYVTDTQRRVNSSTFIDKYDFNAKSNDIKAIQ</sequence>
<dbReference type="GO" id="GO:0004674">
    <property type="term" value="F:protein serine/threonine kinase activity"/>
    <property type="evidence" value="ECO:0007669"/>
    <property type="project" value="UniProtKB-EC"/>
</dbReference>
<dbReference type="OrthoDB" id="4062651at2759"/>
<proteinExistence type="predicted"/>
<evidence type="ECO:0000259" key="4">
    <source>
        <dbReference type="PROSITE" id="PS50011"/>
    </source>
</evidence>
<feature type="compositionally biased region" description="Acidic residues" evidence="3">
    <location>
        <begin position="561"/>
        <end position="572"/>
    </location>
</feature>
<keyword evidence="5" id="KW-0808">Transferase</keyword>
<gene>
    <name evidence="5" type="primary">Contig1562.g1701</name>
    <name evidence="5" type="ORF">STYLEM_7833</name>
</gene>
<dbReference type="InterPro" id="IPR000719">
    <property type="entry name" value="Prot_kinase_dom"/>
</dbReference>
<feature type="compositionally biased region" description="Polar residues" evidence="3">
    <location>
        <begin position="434"/>
        <end position="457"/>
    </location>
</feature>
<name>A0A078A9F6_STYLE</name>
<evidence type="ECO:0000313" key="6">
    <source>
        <dbReference type="Proteomes" id="UP000039865"/>
    </source>
</evidence>
<organism evidence="5 6">
    <name type="scientific">Stylonychia lemnae</name>
    <name type="common">Ciliate</name>
    <dbReference type="NCBI Taxonomy" id="5949"/>
    <lineage>
        <taxon>Eukaryota</taxon>
        <taxon>Sar</taxon>
        <taxon>Alveolata</taxon>
        <taxon>Ciliophora</taxon>
        <taxon>Intramacronucleata</taxon>
        <taxon>Spirotrichea</taxon>
        <taxon>Stichotrichia</taxon>
        <taxon>Sporadotrichida</taxon>
        <taxon>Oxytrichidae</taxon>
        <taxon>Stylonychinae</taxon>
        <taxon>Stylonychia</taxon>
    </lineage>
</organism>
<dbReference type="EMBL" id="CCKQ01007473">
    <property type="protein sequence ID" value="CDW78849.1"/>
    <property type="molecule type" value="Genomic_DNA"/>
</dbReference>
<keyword evidence="6" id="KW-1185">Reference proteome</keyword>
<dbReference type="AlphaFoldDB" id="A0A078A9F6"/>
<feature type="domain" description="Protein kinase" evidence="4">
    <location>
        <begin position="68"/>
        <end position="387"/>
    </location>
</feature>
<dbReference type="Proteomes" id="UP000039865">
    <property type="component" value="Unassembled WGS sequence"/>
</dbReference>
<dbReference type="InterPro" id="IPR050235">
    <property type="entry name" value="CK1_Ser-Thr_kinase"/>
</dbReference>
<evidence type="ECO:0000256" key="1">
    <source>
        <dbReference type="ARBA" id="ARBA00012513"/>
    </source>
</evidence>
<dbReference type="InterPro" id="IPR008271">
    <property type="entry name" value="Ser/Thr_kinase_AS"/>
</dbReference>
<accession>A0A078A9F6</accession>
<feature type="region of interest" description="Disordered" evidence="3">
    <location>
        <begin position="584"/>
        <end position="652"/>
    </location>
</feature>
<dbReference type="SUPFAM" id="SSF56112">
    <property type="entry name" value="Protein kinase-like (PK-like)"/>
    <property type="match status" value="1"/>
</dbReference>